<keyword evidence="7 9" id="KW-1133">Transmembrane helix</keyword>
<keyword evidence="6 9" id="KW-0812">Transmembrane</keyword>
<dbReference type="EMBL" id="BLYL01000002">
    <property type="protein sequence ID" value="GFO93640.1"/>
    <property type="molecule type" value="Genomic_DNA"/>
</dbReference>
<reference evidence="11" key="1">
    <citation type="submission" date="2020-06" db="EMBL/GenBank/DDBJ databases">
        <title>Characterization of fructooligosaccharide metabolism and fructooligosaccharide-degrading enzymes in human commensal butyrate producers.</title>
        <authorList>
            <person name="Tanno H."/>
            <person name="Fujii T."/>
            <person name="Hirano K."/>
            <person name="Maeno S."/>
            <person name="Tonozuka T."/>
            <person name="Sakamoto M."/>
            <person name="Ohkuma M."/>
            <person name="Tochio T."/>
            <person name="Endo A."/>
        </authorList>
    </citation>
    <scope>NUCLEOTIDE SEQUENCE</scope>
    <source>
        <strain evidence="11">JCM 31265</strain>
    </source>
</reference>
<keyword evidence="8 9" id="KW-0472">Membrane</keyword>
<keyword evidence="3 9" id="KW-0813">Transport</keyword>
<evidence type="ECO:0000256" key="3">
    <source>
        <dbReference type="ARBA" id="ARBA00022448"/>
    </source>
</evidence>
<keyword evidence="5" id="KW-0997">Cell inner membrane</keyword>
<dbReference type="PANTHER" id="PTHR30413">
    <property type="entry name" value="INNER MEMBRANE TRANSPORT PERMEASE"/>
    <property type="match status" value="1"/>
</dbReference>
<comment type="caution">
    <text evidence="11">The sequence shown here is derived from an EMBL/GenBank/DDBJ whole genome shotgun (WGS) entry which is preliminary data.</text>
</comment>
<evidence type="ECO:0000256" key="8">
    <source>
        <dbReference type="ARBA" id="ARBA00023136"/>
    </source>
</evidence>
<accession>A0AAI9K2V9</accession>
<dbReference type="AlphaFoldDB" id="A0AAI9K2V9"/>
<sequence length="262" mass="30586">MKVKSGSFLEVFNYKDLLNQLVSRDIKLKYRRSFLGYVWSILNPLLIMIVMVIVFSKMFNRSIPHFPVYLFAGRILYEFVIGACGKALGSITDNSSLLKKTYVSKFMFPLAKITSSLVDCLFSLGAFLIVIIFTRSPFYWTMLLFPFIFLQAYIFACGLGFFLAQLHVFFRDTRYIWNAVTTAWMYCSAIFYPIDMLPDWLKLLVNYFNPLYVYIKQFRCIAHQGVMPDLTTIGLGFLYAFFFFGLGVLCFKKNQDKFILYI</sequence>
<dbReference type="RefSeq" id="WP_015534593.1">
    <property type="nucleotide sequence ID" value="NZ_BLYL01000002.1"/>
</dbReference>
<evidence type="ECO:0000256" key="4">
    <source>
        <dbReference type="ARBA" id="ARBA00022475"/>
    </source>
</evidence>
<dbReference type="GO" id="GO:0043190">
    <property type="term" value="C:ATP-binding cassette (ABC) transporter complex"/>
    <property type="evidence" value="ECO:0007669"/>
    <property type="project" value="InterPro"/>
</dbReference>
<dbReference type="Pfam" id="PF01061">
    <property type="entry name" value="ABC2_membrane"/>
    <property type="match status" value="1"/>
</dbReference>
<comment type="similarity">
    <text evidence="2 9">Belongs to the ABC-2 integral membrane protein family.</text>
</comment>
<dbReference type="InterPro" id="IPR000412">
    <property type="entry name" value="ABC_2_transport"/>
</dbReference>
<evidence type="ECO:0000259" key="10">
    <source>
        <dbReference type="PROSITE" id="PS51012"/>
    </source>
</evidence>
<dbReference type="Proteomes" id="UP000660047">
    <property type="component" value="Unassembled WGS sequence"/>
</dbReference>
<keyword evidence="4 9" id="KW-1003">Cell membrane</keyword>
<evidence type="ECO:0000256" key="2">
    <source>
        <dbReference type="ARBA" id="ARBA00007783"/>
    </source>
</evidence>
<organism evidence="11 12">
    <name type="scientific">Coprococcus eutactus</name>
    <dbReference type="NCBI Taxonomy" id="33043"/>
    <lineage>
        <taxon>Bacteria</taxon>
        <taxon>Bacillati</taxon>
        <taxon>Bacillota</taxon>
        <taxon>Clostridia</taxon>
        <taxon>Lachnospirales</taxon>
        <taxon>Lachnospiraceae</taxon>
        <taxon>Coprococcus</taxon>
    </lineage>
</organism>
<dbReference type="InterPro" id="IPR047817">
    <property type="entry name" value="ABC2_TM_bact-type"/>
</dbReference>
<evidence type="ECO:0000313" key="11">
    <source>
        <dbReference type="EMBL" id="GFO93640.1"/>
    </source>
</evidence>
<protein>
    <recommendedName>
        <fullName evidence="9">Transport permease protein</fullName>
    </recommendedName>
</protein>
<proteinExistence type="inferred from homology"/>
<dbReference type="PANTHER" id="PTHR30413:SF8">
    <property type="entry name" value="TRANSPORT PERMEASE PROTEIN"/>
    <property type="match status" value="1"/>
</dbReference>
<comment type="subcellular location">
    <subcellularLocation>
        <location evidence="1">Cell inner membrane</location>
        <topology evidence="1">Multi-pass membrane protein</topology>
    </subcellularLocation>
    <subcellularLocation>
        <location evidence="9">Cell membrane</location>
        <topology evidence="9">Multi-pass membrane protein</topology>
    </subcellularLocation>
</comment>
<feature type="transmembrane region" description="Helical" evidence="9">
    <location>
        <begin position="139"/>
        <end position="163"/>
    </location>
</feature>
<evidence type="ECO:0000256" key="5">
    <source>
        <dbReference type="ARBA" id="ARBA00022519"/>
    </source>
</evidence>
<evidence type="ECO:0000256" key="1">
    <source>
        <dbReference type="ARBA" id="ARBA00004429"/>
    </source>
</evidence>
<feature type="transmembrane region" description="Helical" evidence="9">
    <location>
        <begin position="34"/>
        <end position="56"/>
    </location>
</feature>
<feature type="transmembrane region" description="Helical" evidence="9">
    <location>
        <begin position="68"/>
        <end position="89"/>
    </location>
</feature>
<dbReference type="GO" id="GO:0015920">
    <property type="term" value="P:lipopolysaccharide transport"/>
    <property type="evidence" value="ECO:0007669"/>
    <property type="project" value="TreeGrafter"/>
</dbReference>
<feature type="domain" description="ABC transmembrane type-2" evidence="10">
    <location>
        <begin position="35"/>
        <end position="254"/>
    </location>
</feature>
<feature type="transmembrane region" description="Helical" evidence="9">
    <location>
        <begin position="175"/>
        <end position="194"/>
    </location>
</feature>
<feature type="transmembrane region" description="Helical" evidence="9">
    <location>
        <begin position="110"/>
        <end position="133"/>
    </location>
</feature>
<gene>
    <name evidence="11" type="ORF">COEU31_06860</name>
</gene>
<dbReference type="PROSITE" id="PS51012">
    <property type="entry name" value="ABC_TM2"/>
    <property type="match status" value="1"/>
</dbReference>
<dbReference type="GO" id="GO:0140359">
    <property type="term" value="F:ABC-type transporter activity"/>
    <property type="evidence" value="ECO:0007669"/>
    <property type="project" value="InterPro"/>
</dbReference>
<evidence type="ECO:0000256" key="7">
    <source>
        <dbReference type="ARBA" id="ARBA00022989"/>
    </source>
</evidence>
<feature type="transmembrane region" description="Helical" evidence="9">
    <location>
        <begin position="233"/>
        <end position="251"/>
    </location>
</feature>
<evidence type="ECO:0000256" key="6">
    <source>
        <dbReference type="ARBA" id="ARBA00022692"/>
    </source>
</evidence>
<evidence type="ECO:0000313" key="12">
    <source>
        <dbReference type="Proteomes" id="UP000660047"/>
    </source>
</evidence>
<name>A0AAI9K2V9_9FIRM</name>
<dbReference type="PRINTS" id="PR00164">
    <property type="entry name" value="ABC2TRNSPORT"/>
</dbReference>
<dbReference type="InterPro" id="IPR013525">
    <property type="entry name" value="ABC2_TM"/>
</dbReference>
<evidence type="ECO:0000256" key="9">
    <source>
        <dbReference type="RuleBase" id="RU361157"/>
    </source>
</evidence>